<keyword evidence="4" id="KW-0443">Lipid metabolism</keyword>
<evidence type="ECO:0000256" key="1">
    <source>
        <dbReference type="ARBA" id="ARBA00006432"/>
    </source>
</evidence>
<dbReference type="Gene3D" id="3.40.50.12780">
    <property type="entry name" value="N-terminal domain of ligase-like"/>
    <property type="match status" value="1"/>
</dbReference>
<dbReference type="Pfam" id="PF23024">
    <property type="entry name" value="AMP-dom_DIP2-like"/>
    <property type="match status" value="1"/>
</dbReference>
<dbReference type="PANTHER" id="PTHR22754:SF32">
    <property type="entry name" value="DISCO-INTERACTING PROTEIN 2"/>
    <property type="match status" value="1"/>
</dbReference>
<dbReference type="InterPro" id="IPR045851">
    <property type="entry name" value="AMP-bd_C_sf"/>
</dbReference>
<dbReference type="EMBL" id="JBIRWE010000001">
    <property type="protein sequence ID" value="MFI1962839.1"/>
    <property type="molecule type" value="Genomic_DNA"/>
</dbReference>
<evidence type="ECO:0000259" key="5">
    <source>
        <dbReference type="Pfam" id="PF00501"/>
    </source>
</evidence>
<feature type="domain" description="AMP-dependent synthetase/ligase" evidence="5">
    <location>
        <begin position="27"/>
        <end position="434"/>
    </location>
</feature>
<keyword evidence="2 7" id="KW-0436">Ligase</keyword>
<dbReference type="Gene3D" id="3.30.300.30">
    <property type="match status" value="1"/>
</dbReference>
<comment type="similarity">
    <text evidence="1">Belongs to the ATP-dependent AMP-binding enzyme family.</text>
</comment>
<dbReference type="InterPro" id="IPR000873">
    <property type="entry name" value="AMP-dep_synth/lig_dom"/>
</dbReference>
<reference evidence="7 8" key="1">
    <citation type="submission" date="2024-10" db="EMBL/GenBank/DDBJ databases">
        <title>The Natural Products Discovery Center: Release of the First 8490 Sequenced Strains for Exploring Actinobacteria Biosynthetic Diversity.</title>
        <authorList>
            <person name="Kalkreuter E."/>
            <person name="Kautsar S.A."/>
            <person name="Yang D."/>
            <person name="Bader C.D."/>
            <person name="Teijaro C.N."/>
            <person name="Fluegel L."/>
            <person name="Davis C.M."/>
            <person name="Simpson J.R."/>
            <person name="Lauterbach L."/>
            <person name="Steele A.D."/>
            <person name="Gui C."/>
            <person name="Meng S."/>
            <person name="Li G."/>
            <person name="Viehrig K."/>
            <person name="Ye F."/>
            <person name="Su P."/>
            <person name="Kiefer A.F."/>
            <person name="Nichols A."/>
            <person name="Cepeda A.J."/>
            <person name="Yan W."/>
            <person name="Fan B."/>
            <person name="Jiang Y."/>
            <person name="Adhikari A."/>
            <person name="Zheng C.-J."/>
            <person name="Schuster L."/>
            <person name="Cowan T.M."/>
            <person name="Smanski M.J."/>
            <person name="Chevrette M.G."/>
            <person name="De Carvalho L.P.S."/>
            <person name="Shen B."/>
        </authorList>
    </citation>
    <scope>NUCLEOTIDE SEQUENCE [LARGE SCALE GENOMIC DNA]</scope>
    <source>
        <strain evidence="7 8">NPDC020327</strain>
    </source>
</reference>
<name>A0ABW7UJI4_9ACTN</name>
<dbReference type="InterPro" id="IPR040097">
    <property type="entry name" value="FAAL/FAAC"/>
</dbReference>
<evidence type="ECO:0000259" key="6">
    <source>
        <dbReference type="Pfam" id="PF23024"/>
    </source>
</evidence>
<accession>A0ABW7UJI4</accession>
<keyword evidence="3" id="KW-0276">Fatty acid metabolism</keyword>
<dbReference type="RefSeq" id="WP_055471764.1">
    <property type="nucleotide sequence ID" value="NZ_JBIRWE010000001.1"/>
</dbReference>
<evidence type="ECO:0000313" key="7">
    <source>
        <dbReference type="EMBL" id="MFI1962839.1"/>
    </source>
</evidence>
<organism evidence="7 8">
    <name type="scientific">Streptomyces pathocidini</name>
    <dbReference type="NCBI Taxonomy" id="1650571"/>
    <lineage>
        <taxon>Bacteria</taxon>
        <taxon>Bacillati</taxon>
        <taxon>Actinomycetota</taxon>
        <taxon>Actinomycetes</taxon>
        <taxon>Kitasatosporales</taxon>
        <taxon>Streptomycetaceae</taxon>
        <taxon>Streptomyces</taxon>
    </lineage>
</organism>
<feature type="domain" description="AMP-binding enzyme C-terminal" evidence="6">
    <location>
        <begin position="480"/>
        <end position="590"/>
    </location>
</feature>
<dbReference type="Pfam" id="PF00501">
    <property type="entry name" value="AMP-binding"/>
    <property type="match status" value="1"/>
</dbReference>
<evidence type="ECO:0000256" key="2">
    <source>
        <dbReference type="ARBA" id="ARBA00022598"/>
    </source>
</evidence>
<dbReference type="GO" id="GO:0016874">
    <property type="term" value="F:ligase activity"/>
    <property type="evidence" value="ECO:0007669"/>
    <property type="project" value="UniProtKB-KW"/>
</dbReference>
<evidence type="ECO:0000313" key="8">
    <source>
        <dbReference type="Proteomes" id="UP001611548"/>
    </source>
</evidence>
<proteinExistence type="inferred from homology"/>
<comment type="caution">
    <text evidence="7">The sequence shown here is derived from an EMBL/GenBank/DDBJ whole genome shotgun (WGS) entry which is preliminary data.</text>
</comment>
<dbReference type="InterPro" id="IPR042099">
    <property type="entry name" value="ANL_N_sf"/>
</dbReference>
<dbReference type="Proteomes" id="UP001611548">
    <property type="component" value="Unassembled WGS sequence"/>
</dbReference>
<dbReference type="CDD" id="cd05931">
    <property type="entry name" value="FAAL"/>
    <property type="match status" value="1"/>
</dbReference>
<evidence type="ECO:0000256" key="3">
    <source>
        <dbReference type="ARBA" id="ARBA00022832"/>
    </source>
</evidence>
<sequence>MSASIDGGPVPARFSPADEETLVGRLARNAALTPDDPAFTFLDFAADPAGRRHTLSWAELDRRVEAMAGVLARAGATGERAAVLAPSGLEYVVGFLAALRAGAVAVPLFPPGILGHDDRLVSALTNASPACLLTTSANRASIADFCAGRRIPGRPRTIAVDGPELAEAAANAAQELIPPRLRPQDLAYLQYTSGATRDPSGVEISHTNVMANVRQALQVYGLDRNRNCAVSWLPLFHDMGLICTLALPVVGGMHSVFMDSLAFVQQPIRWLRALTDYPGALTAAPNFAYDYCARRIREEDRAGLALGRVAVMINGSEPVRAETLTRFHQAFAGCGTRPETVRPSYGLAEATVFVATTPRARAPRITAFDRELLGLGKARPVTTGSLGGAIQLAACGRPVGQEAAVAEPEAGRRLPDGEVGEIWLRGPNIARGYWRNPERSAAAFGAVLDTDGPSDGTWLRTGDLGVFHDGELYITGRIKDLIIVDGTNHYPHDIEATVQGAHALIRYDHVAAFALTVDGQERLVVVAEHARDLTDPATHHSAVARAVRDAVATGHGTAVHDFVLAPPGTVPRTSSGKIARSACRSQYLAGAWSGPAGQGPAPAGEPA</sequence>
<keyword evidence="8" id="KW-1185">Reference proteome</keyword>
<evidence type="ECO:0000256" key="4">
    <source>
        <dbReference type="ARBA" id="ARBA00023098"/>
    </source>
</evidence>
<protein>
    <submittedName>
        <fullName evidence="7">Fatty acyl-AMP ligase</fullName>
    </submittedName>
</protein>
<dbReference type="SUPFAM" id="SSF56801">
    <property type="entry name" value="Acetyl-CoA synthetase-like"/>
    <property type="match status" value="1"/>
</dbReference>
<dbReference type="PANTHER" id="PTHR22754">
    <property type="entry name" value="DISCO-INTERACTING PROTEIN 2 DIP2 -RELATED"/>
    <property type="match status" value="1"/>
</dbReference>
<gene>
    <name evidence="7" type="ORF">ACH429_01615</name>
</gene>
<dbReference type="InterPro" id="IPR025110">
    <property type="entry name" value="AMP-bd_C"/>
</dbReference>